<dbReference type="SUPFAM" id="SSF56601">
    <property type="entry name" value="beta-lactamase/transpeptidase-like"/>
    <property type="match status" value="1"/>
</dbReference>
<dbReference type="RefSeq" id="WP_011745427.1">
    <property type="nucleotide sequence ID" value="NC_008639.1"/>
</dbReference>
<dbReference type="Proteomes" id="UP000008701">
    <property type="component" value="Chromosome"/>
</dbReference>
<dbReference type="AlphaFoldDB" id="A1BGU0"/>
<dbReference type="Gene3D" id="3.40.710.10">
    <property type="entry name" value="DD-peptidase/beta-lactamase superfamily"/>
    <property type="match status" value="1"/>
</dbReference>
<dbReference type="PANTHER" id="PTHR30627">
    <property type="entry name" value="PEPTIDOGLYCAN D,D-TRANSPEPTIDASE"/>
    <property type="match status" value="1"/>
</dbReference>
<evidence type="ECO:0000256" key="6">
    <source>
        <dbReference type="ARBA" id="ARBA00023251"/>
    </source>
</evidence>
<dbReference type="InterPro" id="IPR012338">
    <property type="entry name" value="Beta-lactam/transpept-like"/>
</dbReference>
<dbReference type="eggNOG" id="COG2602">
    <property type="taxonomic scope" value="Bacteria"/>
</dbReference>
<evidence type="ECO:0000256" key="1">
    <source>
        <dbReference type="ARBA" id="ARBA00001526"/>
    </source>
</evidence>
<name>A1BGU0_CHLPD</name>
<dbReference type="OrthoDB" id="9762883at2"/>
<comment type="similarity">
    <text evidence="2">Belongs to the class-D beta-lactamase family.</text>
</comment>
<dbReference type="EC" id="3.5.2.6" evidence="3"/>
<reference evidence="9 10" key="1">
    <citation type="submission" date="2006-12" db="EMBL/GenBank/DDBJ databases">
        <title>Complete sequence of Chlorobium phaeobacteroides DSM 266.</title>
        <authorList>
            <consortium name="US DOE Joint Genome Institute"/>
            <person name="Copeland A."/>
            <person name="Lucas S."/>
            <person name="Lapidus A."/>
            <person name="Barry K."/>
            <person name="Detter J.C."/>
            <person name="Glavina del Rio T."/>
            <person name="Hammon N."/>
            <person name="Israni S."/>
            <person name="Pitluck S."/>
            <person name="Goltsman E."/>
            <person name="Schmutz J."/>
            <person name="Larimer F."/>
            <person name="Land M."/>
            <person name="Hauser L."/>
            <person name="Mikhailova N."/>
            <person name="Li T."/>
            <person name="Overmann J."/>
            <person name="Bryant D.A."/>
            <person name="Richardson P."/>
        </authorList>
    </citation>
    <scope>NUCLEOTIDE SEQUENCE [LARGE SCALE GENOMIC DNA]</scope>
    <source>
        <strain evidence="9 10">DSM 266</strain>
    </source>
</reference>
<dbReference type="PANTHER" id="PTHR30627:SF6">
    <property type="entry name" value="BETA-LACTAMASE YBXI-RELATED"/>
    <property type="match status" value="1"/>
</dbReference>
<proteinExistence type="inferred from homology"/>
<organism evidence="9 10">
    <name type="scientific">Chlorobium phaeobacteroides (strain DSM 266 / SMG 266 / 2430)</name>
    <dbReference type="NCBI Taxonomy" id="290317"/>
    <lineage>
        <taxon>Bacteria</taxon>
        <taxon>Pseudomonadati</taxon>
        <taxon>Chlorobiota</taxon>
        <taxon>Chlorobiia</taxon>
        <taxon>Chlorobiales</taxon>
        <taxon>Chlorobiaceae</taxon>
        <taxon>Chlorobium/Pelodictyon group</taxon>
        <taxon>Chlorobium</taxon>
    </lineage>
</organism>
<dbReference type="InterPro" id="IPR001460">
    <property type="entry name" value="PCN-bd_Tpept"/>
</dbReference>
<keyword evidence="5 9" id="KW-0378">Hydrolase</keyword>
<feature type="chain" id="PRO_5002632398" description="beta-lactamase" evidence="7">
    <location>
        <begin position="22"/>
        <end position="263"/>
    </location>
</feature>
<feature type="signal peptide" evidence="7">
    <location>
        <begin position="1"/>
        <end position="21"/>
    </location>
</feature>
<dbReference type="GO" id="GO:0008800">
    <property type="term" value="F:beta-lactamase activity"/>
    <property type="evidence" value="ECO:0007669"/>
    <property type="project" value="UniProtKB-EC"/>
</dbReference>
<gene>
    <name evidence="9" type="ordered locus">Cpha266_1596</name>
</gene>
<evidence type="ECO:0000256" key="5">
    <source>
        <dbReference type="ARBA" id="ARBA00022801"/>
    </source>
</evidence>
<evidence type="ECO:0000256" key="2">
    <source>
        <dbReference type="ARBA" id="ARBA00007898"/>
    </source>
</evidence>
<dbReference type="GO" id="GO:0046677">
    <property type="term" value="P:response to antibiotic"/>
    <property type="evidence" value="ECO:0007669"/>
    <property type="project" value="UniProtKB-KW"/>
</dbReference>
<dbReference type="Pfam" id="PF00905">
    <property type="entry name" value="Transpeptidase"/>
    <property type="match status" value="1"/>
</dbReference>
<comment type="catalytic activity">
    <reaction evidence="1">
        <text>a beta-lactam + H2O = a substituted beta-amino acid</text>
        <dbReference type="Rhea" id="RHEA:20401"/>
        <dbReference type="ChEBI" id="CHEBI:15377"/>
        <dbReference type="ChEBI" id="CHEBI:35627"/>
        <dbReference type="ChEBI" id="CHEBI:140347"/>
        <dbReference type="EC" id="3.5.2.6"/>
    </reaction>
</comment>
<keyword evidence="10" id="KW-1185">Reference proteome</keyword>
<evidence type="ECO:0000256" key="3">
    <source>
        <dbReference type="ARBA" id="ARBA00012865"/>
    </source>
</evidence>
<evidence type="ECO:0000313" key="10">
    <source>
        <dbReference type="Proteomes" id="UP000008701"/>
    </source>
</evidence>
<dbReference type="KEGG" id="cph:Cpha266_1596"/>
<keyword evidence="6" id="KW-0046">Antibiotic resistance</keyword>
<dbReference type="HOGENOM" id="CLU_035412_3_2_10"/>
<dbReference type="GO" id="GO:0071555">
    <property type="term" value="P:cell wall organization"/>
    <property type="evidence" value="ECO:0007669"/>
    <property type="project" value="TreeGrafter"/>
</dbReference>
<dbReference type="GO" id="GO:0008658">
    <property type="term" value="F:penicillin binding"/>
    <property type="evidence" value="ECO:0007669"/>
    <property type="project" value="InterPro"/>
</dbReference>
<protein>
    <recommendedName>
        <fullName evidence="3">beta-lactamase</fullName>
        <ecNumber evidence="3">3.5.2.6</ecNumber>
    </recommendedName>
</protein>
<keyword evidence="4 7" id="KW-0732">Signal</keyword>
<sequence length="263" mass="29001" precursor="true">MRKLLIVLLLLCLGFPACSGAQEIDTKLFGAYDTALVIVNRSSGVVSDVNPALSARRLSPCSTFKIYNTLIGLQLGLIKRADDPWYVWDGVHRDIEEWNRDLTLREAFRVSAVPAFQLLARDIGPERMKTYIERIDYGNREISAGIDTFWLPRAGNRGILISANEQVALLNKLLDGRLPFSGKQLKILRDVMLVAETPKGKLYGKTGSGKSADGNGELGWFVGFLESGGAEYVFACNITGGEYPSGKAARAIVENVFRSWNLL</sequence>
<evidence type="ECO:0000256" key="4">
    <source>
        <dbReference type="ARBA" id="ARBA00022729"/>
    </source>
</evidence>
<dbReference type="GO" id="GO:0005886">
    <property type="term" value="C:plasma membrane"/>
    <property type="evidence" value="ECO:0007669"/>
    <property type="project" value="TreeGrafter"/>
</dbReference>
<dbReference type="EMBL" id="CP000492">
    <property type="protein sequence ID" value="ABL65617.1"/>
    <property type="molecule type" value="Genomic_DNA"/>
</dbReference>
<feature type="domain" description="Penicillin-binding protein transpeptidase" evidence="8">
    <location>
        <begin position="52"/>
        <end position="257"/>
    </location>
</feature>
<dbReference type="InterPro" id="IPR050515">
    <property type="entry name" value="Beta-lactam/transpept"/>
</dbReference>
<evidence type="ECO:0000259" key="8">
    <source>
        <dbReference type="Pfam" id="PF00905"/>
    </source>
</evidence>
<evidence type="ECO:0000256" key="7">
    <source>
        <dbReference type="SAM" id="SignalP"/>
    </source>
</evidence>
<accession>A1BGU0</accession>
<evidence type="ECO:0000313" key="9">
    <source>
        <dbReference type="EMBL" id="ABL65617.1"/>
    </source>
</evidence>